<keyword evidence="9" id="KW-0812">Transmembrane</keyword>
<dbReference type="GO" id="GO:0051560">
    <property type="term" value="P:mitochondrial calcium ion homeostasis"/>
    <property type="evidence" value="ECO:0007669"/>
    <property type="project" value="InterPro"/>
</dbReference>
<feature type="transmembrane region" description="Helical" evidence="9">
    <location>
        <begin position="7"/>
        <end position="27"/>
    </location>
</feature>
<dbReference type="PROSITE" id="PS51847">
    <property type="entry name" value="SMP"/>
    <property type="match status" value="1"/>
</dbReference>
<evidence type="ECO:0000259" key="10">
    <source>
        <dbReference type="PROSITE" id="PS50081"/>
    </source>
</evidence>
<keyword evidence="4" id="KW-0862">Zinc</keyword>
<dbReference type="Pfam" id="PF17820">
    <property type="entry name" value="PDZ_6"/>
    <property type="match status" value="1"/>
</dbReference>
<dbReference type="InterPro" id="IPR031468">
    <property type="entry name" value="SMP_LBD"/>
</dbReference>
<evidence type="ECO:0000256" key="3">
    <source>
        <dbReference type="ARBA" id="ARBA00022723"/>
    </source>
</evidence>
<feature type="region of interest" description="Disordered" evidence="8">
    <location>
        <begin position="1027"/>
        <end position="1078"/>
    </location>
</feature>
<evidence type="ECO:0000256" key="4">
    <source>
        <dbReference type="ARBA" id="ARBA00022833"/>
    </source>
</evidence>
<dbReference type="SUPFAM" id="SSF57889">
    <property type="entry name" value="Cysteine-rich domain"/>
    <property type="match status" value="1"/>
</dbReference>
<dbReference type="Gene3D" id="2.30.42.10">
    <property type="match status" value="1"/>
</dbReference>
<dbReference type="Pfam" id="PF26547">
    <property type="entry name" value="PDZD8_N"/>
    <property type="match status" value="1"/>
</dbReference>
<evidence type="ECO:0000256" key="2">
    <source>
        <dbReference type="ARBA" id="ARBA00022448"/>
    </source>
</evidence>
<dbReference type="InterPro" id="IPR036034">
    <property type="entry name" value="PDZ_sf"/>
</dbReference>
<dbReference type="GO" id="GO:0008289">
    <property type="term" value="F:lipid binding"/>
    <property type="evidence" value="ECO:0007669"/>
    <property type="project" value="UniProtKB-KW"/>
</dbReference>
<keyword evidence="2" id="KW-0813">Transport</keyword>
<keyword evidence="5" id="KW-0445">Lipid transport</keyword>
<evidence type="ECO:0008006" key="14">
    <source>
        <dbReference type="Google" id="ProtNLM"/>
    </source>
</evidence>
<dbReference type="EMBL" id="GDRN01087982">
    <property type="protein sequence ID" value="JAI60953.1"/>
    <property type="molecule type" value="Transcribed_RNA"/>
</dbReference>
<dbReference type="SMART" id="SM00109">
    <property type="entry name" value="C1"/>
    <property type="match status" value="1"/>
</dbReference>
<feature type="region of interest" description="Disordered" evidence="8">
    <location>
        <begin position="812"/>
        <end position="847"/>
    </location>
</feature>
<feature type="compositionally biased region" description="Gly residues" evidence="8">
    <location>
        <begin position="530"/>
        <end position="545"/>
    </location>
</feature>
<evidence type="ECO:0000256" key="7">
    <source>
        <dbReference type="ARBA" id="ARBA00023136"/>
    </source>
</evidence>
<name>A0A0P4W4T5_SCYOL</name>
<accession>A0A0P4W4T5</accession>
<feature type="compositionally biased region" description="Polar residues" evidence="8">
    <location>
        <begin position="647"/>
        <end position="660"/>
    </location>
</feature>
<dbReference type="PROSITE" id="PS00479">
    <property type="entry name" value="ZF_DAG_PE_1"/>
    <property type="match status" value="1"/>
</dbReference>
<dbReference type="InterPro" id="IPR001478">
    <property type="entry name" value="PDZ"/>
</dbReference>
<dbReference type="CDD" id="cd21674">
    <property type="entry name" value="SMP_PDZD8"/>
    <property type="match status" value="1"/>
</dbReference>
<sequence length="1298" mass="141460">MIGILLWNFLVFVAGAVSMMISIWWWMTSQDVEQIQSEKSSLTESILPDELVNKLKQEEGFHRRETCLSLNLILQFFFQEKRFEAGIMRWITNILTQEFNDLLKHRALSKFIHNMQIRDLNLGTNFPVIRAVTAKHVNLNPETSILEQIDINVEVEYNGGIQLAIDASSRFSKAAMVKIKVVHLSGNGRLQFSRHPFTHWSFSFYDEPQVEFEVHSSLGLHIPRFNSVIVSQLRGILKRKHTLPYFKLRGAPLIRRHNQQINEEGCSVPPGRLTGSIVKCTRLQTSLVGEVMYCTVILSEVPIVCAVEKTSGLWVVQDISLKRPHGSSVGILLRNSEEGTQMIESVQQNSPAHLAGLRKNDVVLAVNGTYLNSGQQAAKLFSTCNINGDNNSITIRVKRLVYSEAKKILAEHKTVGSDASSAVVGEDASGRLHVFSSAQSSVAPCTSSCSYSGDKSSCAWVDTSSSGPSGCAWTNDVTGAARVGRNAAVGSVGDGSINHGDKCRGGRNEAGNLSFHFMVSSGGHSNVMGGVSGGGGSSSSGGRGGSSSSISNCSSVSGCGGGSSNESNNMIACTCSGSSGVMLNGTDDDGMPGGSRAISPSHLLAGIMGTFNGSRPAKHRSLPGSPVLQRTCRNRVYSTRDGDISGSGRSTPDSSHNNSPEMKRKLLDLHSLSTEARPSLLSQDKSPITSAGCKIISRSVSSTAQDKSPCSTSSQNFPAPHQPTSERPPSTQSSKAGTPTSSETLMNVINSEKRGLKKYGGKHKQIKLLQTPFIDGTCEPVFDSDFEFWLEEENKYMCVAVWSRSISNSKEDLNSLSSEKLKEDRERCRSKDGEKERKKSRDHEKTKTACENVTGGLTDDTLVGFINLPFISLIPETTLNTQGHVIKILNLTPPHPKCPEVASDPLISHKGFNPNLCYGDVMISLTYQPQDRCDVFGRVILEKNALSEDESLTDGTLSEDDDVPTIQEAAEDRNHDFKRTHFHSATQCNFCRKKIWLKDAYQCSECGIICHKKCMVRCEQETVCDPSGLRYKDSPKSDNRESRESKETPEIITTIAVGPGAENGSPGNTPPPSPQTQRRTLGSLFAQVASASKGSLKRAGSAHNLAPPNPSPGGTHSRSLPPSPPHSPHHSRKGSLTEASNPFLFDQDVGDNIQEALDRLLLFPHDERLVTLARESAKNLHCYVPVEERREKINSTLAQLQTAVDSEGEVRVDLARQEKEANETGNNISRASIALQISQCDARTQALALLTLHYCTALQHCNTDSENDDNNMQQGKNSEPEFLEGAGCEHLLPKPTEE</sequence>
<feature type="region of interest" description="Disordered" evidence="8">
    <location>
        <begin position="614"/>
        <end position="661"/>
    </location>
</feature>
<dbReference type="InterPro" id="IPR039275">
    <property type="entry name" value="PDZD8"/>
</dbReference>
<evidence type="ECO:0000256" key="8">
    <source>
        <dbReference type="SAM" id="MobiDB-lite"/>
    </source>
</evidence>
<dbReference type="InterPro" id="IPR046349">
    <property type="entry name" value="C1-like_sf"/>
</dbReference>
<keyword evidence="3" id="KW-0479">Metal-binding</keyword>
<keyword evidence="6" id="KW-0446">Lipid-binding</keyword>
<dbReference type="InterPro" id="IPR058801">
    <property type="entry name" value="PDZD8_N"/>
</dbReference>
<keyword evidence="9" id="KW-1133">Transmembrane helix</keyword>
<feature type="region of interest" description="Disordered" evidence="8">
    <location>
        <begin position="528"/>
        <end position="547"/>
    </location>
</feature>
<dbReference type="GO" id="GO:0016020">
    <property type="term" value="C:membrane"/>
    <property type="evidence" value="ECO:0007669"/>
    <property type="project" value="UniProtKB-SubCell"/>
</dbReference>
<dbReference type="InterPro" id="IPR002219">
    <property type="entry name" value="PKC_DAG/PE"/>
</dbReference>
<dbReference type="GO" id="GO:1990456">
    <property type="term" value="P:mitochondrion-endoplasmic reticulum membrane tethering"/>
    <property type="evidence" value="ECO:0007669"/>
    <property type="project" value="InterPro"/>
</dbReference>
<feature type="region of interest" description="Disordered" evidence="8">
    <location>
        <begin position="704"/>
        <end position="743"/>
    </location>
</feature>
<keyword evidence="7 9" id="KW-0472">Membrane</keyword>
<dbReference type="PROSITE" id="PS50081">
    <property type="entry name" value="ZF_DAG_PE_2"/>
    <property type="match status" value="1"/>
</dbReference>
<evidence type="ECO:0000313" key="13">
    <source>
        <dbReference type="EMBL" id="JAI60953.1"/>
    </source>
</evidence>
<dbReference type="PANTHER" id="PTHR21519:SF1">
    <property type="entry name" value="PDZ DOMAIN-CONTAINING PROTEIN 8"/>
    <property type="match status" value="1"/>
</dbReference>
<dbReference type="PANTHER" id="PTHR21519">
    <property type="entry name" value="PDZ DOMAIN-CONTAINING PROTEIN 8"/>
    <property type="match status" value="1"/>
</dbReference>
<feature type="compositionally biased region" description="Basic and acidic residues" evidence="8">
    <location>
        <begin position="1030"/>
        <end position="1049"/>
    </location>
</feature>
<evidence type="ECO:0000256" key="5">
    <source>
        <dbReference type="ARBA" id="ARBA00023055"/>
    </source>
</evidence>
<dbReference type="GO" id="GO:0005739">
    <property type="term" value="C:mitochondrion"/>
    <property type="evidence" value="ECO:0007669"/>
    <property type="project" value="GOC"/>
</dbReference>
<evidence type="ECO:0000256" key="9">
    <source>
        <dbReference type="SAM" id="Phobius"/>
    </source>
</evidence>
<evidence type="ECO:0000256" key="1">
    <source>
        <dbReference type="ARBA" id="ARBA00004370"/>
    </source>
</evidence>
<dbReference type="InterPro" id="IPR041489">
    <property type="entry name" value="PDZ_6"/>
</dbReference>
<feature type="compositionally biased region" description="Polar residues" evidence="8">
    <location>
        <begin position="1265"/>
        <end position="1277"/>
    </location>
</feature>
<proteinExistence type="predicted"/>
<dbReference type="PROSITE" id="PS50106">
    <property type="entry name" value="PDZ"/>
    <property type="match status" value="1"/>
</dbReference>
<dbReference type="GO" id="GO:0046872">
    <property type="term" value="F:metal ion binding"/>
    <property type="evidence" value="ECO:0007669"/>
    <property type="project" value="UniProtKB-KW"/>
</dbReference>
<dbReference type="SUPFAM" id="SSF50156">
    <property type="entry name" value="PDZ domain-like"/>
    <property type="match status" value="1"/>
</dbReference>
<evidence type="ECO:0000259" key="12">
    <source>
        <dbReference type="PROSITE" id="PS51847"/>
    </source>
</evidence>
<reference evidence="13" key="1">
    <citation type="submission" date="2015-09" db="EMBL/GenBank/DDBJ databases">
        <title>Scylla olivacea transcriptome.</title>
        <authorList>
            <person name="Ikhwanuddin M."/>
        </authorList>
    </citation>
    <scope>NUCLEOTIDE SEQUENCE</scope>
</reference>
<feature type="domain" description="PDZ" evidence="11">
    <location>
        <begin position="318"/>
        <end position="373"/>
    </location>
</feature>
<evidence type="ECO:0000259" key="11">
    <source>
        <dbReference type="PROSITE" id="PS50106"/>
    </source>
</evidence>
<feature type="region of interest" description="Disordered" evidence="8">
    <location>
        <begin position="1092"/>
        <end position="1137"/>
    </location>
</feature>
<organism evidence="13">
    <name type="scientific">Scylla olivacea</name>
    <name type="common">Orange mud crab</name>
    <name type="synonym">Cancer olivacea</name>
    <dbReference type="NCBI Taxonomy" id="85551"/>
    <lineage>
        <taxon>Eukaryota</taxon>
        <taxon>Metazoa</taxon>
        <taxon>Ecdysozoa</taxon>
        <taxon>Arthropoda</taxon>
        <taxon>Crustacea</taxon>
        <taxon>Multicrustacea</taxon>
        <taxon>Malacostraca</taxon>
        <taxon>Eumalacostraca</taxon>
        <taxon>Eucarida</taxon>
        <taxon>Decapoda</taxon>
        <taxon>Pleocyemata</taxon>
        <taxon>Brachyura</taxon>
        <taxon>Eubrachyura</taxon>
        <taxon>Portunoidea</taxon>
        <taxon>Portunidae</taxon>
        <taxon>Portuninae</taxon>
        <taxon>Scylla</taxon>
    </lineage>
</organism>
<dbReference type="Gene3D" id="3.30.60.20">
    <property type="match status" value="1"/>
</dbReference>
<comment type="subcellular location">
    <subcellularLocation>
        <location evidence="1">Membrane</location>
    </subcellularLocation>
</comment>
<dbReference type="Pfam" id="PF00130">
    <property type="entry name" value="C1_1"/>
    <property type="match status" value="1"/>
</dbReference>
<feature type="domain" description="SMP-LTD" evidence="12">
    <location>
        <begin position="66"/>
        <end position="252"/>
    </location>
</feature>
<protein>
    <recommendedName>
        <fullName evidence="14">PDZ domain-containing protein 8</fullName>
    </recommendedName>
</protein>
<dbReference type="SMART" id="SM00228">
    <property type="entry name" value="PDZ"/>
    <property type="match status" value="1"/>
</dbReference>
<dbReference type="GO" id="GO:0044233">
    <property type="term" value="C:mitochondria-associated endoplasmic reticulum membrane contact site"/>
    <property type="evidence" value="ECO:0007669"/>
    <property type="project" value="InterPro"/>
</dbReference>
<dbReference type="GO" id="GO:0006869">
    <property type="term" value="P:lipid transport"/>
    <property type="evidence" value="ECO:0007669"/>
    <property type="project" value="UniProtKB-KW"/>
</dbReference>
<feature type="domain" description="Phorbol-ester/DAG-type" evidence="10">
    <location>
        <begin position="974"/>
        <end position="1024"/>
    </location>
</feature>
<feature type="region of interest" description="Disordered" evidence="8">
    <location>
        <begin position="1265"/>
        <end position="1298"/>
    </location>
</feature>
<evidence type="ECO:0000256" key="6">
    <source>
        <dbReference type="ARBA" id="ARBA00023121"/>
    </source>
</evidence>
<dbReference type="CDD" id="cd20825">
    <property type="entry name" value="C1_PDZD8"/>
    <property type="match status" value="1"/>
</dbReference>